<dbReference type="OrthoDB" id="9803740at2"/>
<keyword evidence="7 9" id="KW-0687">Ribonucleoprotein</keyword>
<keyword evidence="5 9" id="KW-0694">RNA-binding</keyword>
<dbReference type="EMBL" id="MWSK01000013">
    <property type="protein sequence ID" value="OXS73836.1"/>
    <property type="molecule type" value="Genomic_DNA"/>
</dbReference>
<reference evidence="12 13" key="1">
    <citation type="submission" date="2017-01" db="EMBL/GenBank/DDBJ databases">
        <authorList>
            <person name="Mah S.A."/>
            <person name="Swanson W.J."/>
            <person name="Moy G.W."/>
            <person name="Vacquier V.D."/>
        </authorList>
    </citation>
    <scope>NUCLEOTIDE SEQUENCE [LARGE SCALE GENOMIC DNA]</scope>
    <source>
        <strain evidence="12 13">NIO-1016</strain>
    </source>
</reference>
<evidence type="ECO:0000256" key="5">
    <source>
        <dbReference type="ARBA" id="ARBA00022884"/>
    </source>
</evidence>
<evidence type="ECO:0000313" key="14">
    <source>
        <dbReference type="Proteomes" id="UP000215545"/>
    </source>
</evidence>
<dbReference type="NCBIfam" id="TIGR01169">
    <property type="entry name" value="rplA_bact"/>
    <property type="match status" value="1"/>
</dbReference>
<dbReference type="FunFam" id="3.40.50.790:FF:000001">
    <property type="entry name" value="50S ribosomal protein L1"/>
    <property type="match status" value="1"/>
</dbReference>
<dbReference type="InterPro" id="IPR023673">
    <property type="entry name" value="Ribosomal_uL1_CS"/>
</dbReference>
<dbReference type="Proteomes" id="UP000186385">
    <property type="component" value="Unassembled WGS sequence"/>
</dbReference>
<dbReference type="GO" id="GO:0006412">
    <property type="term" value="P:translation"/>
    <property type="evidence" value="ECO:0007669"/>
    <property type="project" value="UniProtKB-UniRule"/>
</dbReference>
<dbReference type="HAMAP" id="MF_01318_B">
    <property type="entry name" value="Ribosomal_uL1_B"/>
    <property type="match status" value="1"/>
</dbReference>
<dbReference type="GO" id="GO:0015934">
    <property type="term" value="C:large ribosomal subunit"/>
    <property type="evidence" value="ECO:0007669"/>
    <property type="project" value="InterPro"/>
</dbReference>
<evidence type="ECO:0000256" key="7">
    <source>
        <dbReference type="ARBA" id="ARBA00023274"/>
    </source>
</evidence>
<evidence type="ECO:0000313" key="11">
    <source>
        <dbReference type="EMBL" id="OXS73836.1"/>
    </source>
</evidence>
<keyword evidence="6 9" id="KW-0689">Ribosomal protein</keyword>
<dbReference type="STRING" id="1017273.SAMN05443094_11321"/>
<comment type="subunit">
    <text evidence="9">Part of the 50S ribosomal subunit.</text>
</comment>
<dbReference type="GO" id="GO:0003735">
    <property type="term" value="F:structural constituent of ribosome"/>
    <property type="evidence" value="ECO:0007669"/>
    <property type="project" value="InterPro"/>
</dbReference>
<comment type="similarity">
    <text evidence="1 9 10">Belongs to the universal ribosomal protein uL1 family.</text>
</comment>
<dbReference type="PROSITE" id="PS01199">
    <property type="entry name" value="RIBOSOMAL_L1"/>
    <property type="match status" value="1"/>
</dbReference>
<reference evidence="11" key="3">
    <citation type="submission" date="2017-03" db="EMBL/GenBank/DDBJ databases">
        <authorList>
            <person name="Dastager S.G."/>
            <person name="Neurgaonkar P.S."/>
            <person name="Dharne M.S."/>
        </authorList>
    </citation>
    <scope>NUCLEOTIDE SEQUENCE</scope>
    <source>
        <strain evidence="11">DSM 25145</strain>
    </source>
</reference>
<evidence type="ECO:0000256" key="8">
    <source>
        <dbReference type="ARBA" id="ARBA00035241"/>
    </source>
</evidence>
<dbReference type="GO" id="GO:0019843">
    <property type="term" value="F:rRNA binding"/>
    <property type="evidence" value="ECO:0007669"/>
    <property type="project" value="UniProtKB-UniRule"/>
</dbReference>
<dbReference type="InterPro" id="IPR005878">
    <property type="entry name" value="Ribosom_uL1_bac-type"/>
</dbReference>
<dbReference type="InterPro" id="IPR002143">
    <property type="entry name" value="Ribosomal_uL1"/>
</dbReference>
<evidence type="ECO:0000256" key="2">
    <source>
        <dbReference type="ARBA" id="ARBA00022491"/>
    </source>
</evidence>
<evidence type="ECO:0000256" key="9">
    <source>
        <dbReference type="HAMAP-Rule" id="MF_01318"/>
    </source>
</evidence>
<evidence type="ECO:0000256" key="10">
    <source>
        <dbReference type="RuleBase" id="RU000659"/>
    </source>
</evidence>
<dbReference type="PIRSF" id="PIRSF002155">
    <property type="entry name" value="Ribosomal_L1"/>
    <property type="match status" value="1"/>
</dbReference>
<proteinExistence type="inferred from homology"/>
<organism evidence="12 13">
    <name type="scientific">Domibacillus enclensis</name>
    <dbReference type="NCBI Taxonomy" id="1017273"/>
    <lineage>
        <taxon>Bacteria</taxon>
        <taxon>Bacillati</taxon>
        <taxon>Bacillota</taxon>
        <taxon>Bacilli</taxon>
        <taxon>Bacillales</taxon>
        <taxon>Bacillaceae</taxon>
        <taxon>Domibacillus</taxon>
    </lineage>
</organism>
<dbReference type="Gene3D" id="3.30.190.20">
    <property type="match status" value="1"/>
</dbReference>
<comment type="function">
    <text evidence="9">Protein L1 is also a translational repressor protein, it controls the translation of the L11 operon by binding to its mRNA.</text>
</comment>
<evidence type="ECO:0000256" key="1">
    <source>
        <dbReference type="ARBA" id="ARBA00010531"/>
    </source>
</evidence>
<dbReference type="EMBL" id="FTLX01000013">
    <property type="protein sequence ID" value="SIR62318.1"/>
    <property type="molecule type" value="Genomic_DNA"/>
</dbReference>
<dbReference type="GO" id="GO:0000049">
    <property type="term" value="F:tRNA binding"/>
    <property type="evidence" value="ECO:0007669"/>
    <property type="project" value="UniProtKB-KW"/>
</dbReference>
<dbReference type="CDD" id="cd00403">
    <property type="entry name" value="Ribosomal_L1"/>
    <property type="match status" value="1"/>
</dbReference>
<gene>
    <name evidence="9" type="primary">rplA</name>
    <name evidence="11" type="ORF">B1B05_17835</name>
    <name evidence="12" type="ORF">SAMN05443094_11321</name>
</gene>
<keyword evidence="9" id="KW-0820">tRNA-binding</keyword>
<dbReference type="Pfam" id="PF00687">
    <property type="entry name" value="Ribosomal_L1"/>
    <property type="match status" value="1"/>
</dbReference>
<dbReference type="InterPro" id="IPR028364">
    <property type="entry name" value="Ribosomal_uL1/biogenesis"/>
</dbReference>
<dbReference type="AlphaFoldDB" id="A0A1N7CFC6"/>
<evidence type="ECO:0000256" key="3">
    <source>
        <dbReference type="ARBA" id="ARBA00022730"/>
    </source>
</evidence>
<keyword evidence="14" id="KW-1185">Reference proteome</keyword>
<evidence type="ECO:0000313" key="13">
    <source>
        <dbReference type="Proteomes" id="UP000186385"/>
    </source>
</evidence>
<keyword evidence="3 9" id="KW-0699">rRNA-binding</keyword>
<accession>A0A1N7CFC6</accession>
<keyword evidence="2 9" id="KW-0678">Repressor</keyword>
<dbReference type="PANTHER" id="PTHR36427:SF3">
    <property type="entry name" value="LARGE RIBOSOMAL SUBUNIT PROTEIN UL1M"/>
    <property type="match status" value="1"/>
</dbReference>
<protein>
    <recommendedName>
        <fullName evidence="8 9">Large ribosomal subunit protein uL1</fullName>
    </recommendedName>
</protein>
<dbReference type="PANTHER" id="PTHR36427">
    <property type="entry name" value="54S RIBOSOMAL PROTEIN L1, MITOCHONDRIAL"/>
    <property type="match status" value="1"/>
</dbReference>
<dbReference type="Proteomes" id="UP000215545">
    <property type="component" value="Unassembled WGS sequence"/>
</dbReference>
<comment type="function">
    <text evidence="9">Binds directly to 23S rRNA. The L1 stalk is quite mobile in the ribosome, and is involved in E site tRNA release.</text>
</comment>
<dbReference type="Gene3D" id="3.40.50.790">
    <property type="match status" value="1"/>
</dbReference>
<dbReference type="InterPro" id="IPR016095">
    <property type="entry name" value="Ribosomal_uL1_3-a/b-sand"/>
</dbReference>
<evidence type="ECO:0000313" key="12">
    <source>
        <dbReference type="EMBL" id="SIR62318.1"/>
    </source>
</evidence>
<reference evidence="14" key="2">
    <citation type="submission" date="2017-03" db="EMBL/GenBank/DDBJ databases">
        <title>Bacillus sp. V-88(T) DSM27956, whole genome shotgun sequencing project.</title>
        <authorList>
            <person name="Dastager S.G."/>
            <person name="Neurgaonkar P.S."/>
            <person name="Dharne M.S."/>
        </authorList>
    </citation>
    <scope>NUCLEOTIDE SEQUENCE [LARGE SCALE GENOMIC DNA]</scope>
    <source>
        <strain evidence="14">DSM 25145</strain>
    </source>
</reference>
<dbReference type="SUPFAM" id="SSF56808">
    <property type="entry name" value="Ribosomal protein L1"/>
    <property type="match status" value="1"/>
</dbReference>
<dbReference type="InterPro" id="IPR023674">
    <property type="entry name" value="Ribosomal_uL1-like"/>
</dbReference>
<sequence>MAKQGKKFQDAAKLVDRTKQYSVEEAIELVKKTSTVKFDATVEAAFRLGVDPKKADQQIRGALVLPNGTGKTQRVLVFAKGEKAKEAEAAGADHVGDSDFINKIQQGWFEFDVIVATPDMMGEVGKLGRVLGPKGLMPNPKTGTVTFDVTKAIQEIKAGKVEYRVDKAGNIHVPVGKVSFESDKLIENFTAIFDTMMKVKPSAAKGVYMKNIAVTSTMGPGVKVDAASFTAVKN</sequence>
<evidence type="ECO:0000256" key="4">
    <source>
        <dbReference type="ARBA" id="ARBA00022845"/>
    </source>
</evidence>
<evidence type="ECO:0000256" key="6">
    <source>
        <dbReference type="ARBA" id="ARBA00022980"/>
    </source>
</evidence>
<dbReference type="RefSeq" id="WP_045851842.1">
    <property type="nucleotide sequence ID" value="NZ_FTLX01000013.1"/>
</dbReference>
<name>A0A1N7CFC6_9BACI</name>
<dbReference type="GO" id="GO:0006417">
    <property type="term" value="P:regulation of translation"/>
    <property type="evidence" value="ECO:0007669"/>
    <property type="project" value="UniProtKB-KW"/>
</dbReference>
<keyword evidence="4 9" id="KW-0810">Translation regulation</keyword>